<dbReference type="Proteomes" id="UP000677152">
    <property type="component" value="Chromosome"/>
</dbReference>
<evidence type="ECO:0000256" key="4">
    <source>
        <dbReference type="SAM" id="SignalP"/>
    </source>
</evidence>
<evidence type="ECO:0000259" key="5">
    <source>
        <dbReference type="Pfam" id="PF08386"/>
    </source>
</evidence>
<feature type="domain" description="Peptidase S33 tripeptidyl aminopeptidase-like C-terminal" evidence="5">
    <location>
        <begin position="433"/>
        <end position="533"/>
    </location>
</feature>
<keyword evidence="2 4" id="KW-0732">Signal</keyword>
<proteinExistence type="inferred from homology"/>
<sequence length="559" mass="60851">MRTTLIVVLTTLLTTPLLPVPASAAPTGAEVGTVEMGPVEMGPVEVGSEAGAEVGGGPVAEHLLRQRIDWTPCAEPDLAGLECGAYRTPRDWGDPEDSRTITIAVSRLRNDDARRSVLTNPGGPGGQGRFTPLMLQGRQRLVESAELIGFDVRGAGASTNLTCGNLNWRLVADPRDRSRANVERLYDAAELQARTCQTLSGDLHRVVNTEQTARDLDLLRHLLGRDRVDWVGYSSGTWLGAHYATLFPKRVGRFVLDSNADLTARFQTMFHDYFAQAFQRRFDVDYLPWVAKHHDAYGLGRTAGEVKRVYEAVRAKLAEAPFILPDGTVLDAIAFDQTAFQTQYRKLLFPMVTPDLADLARRLGVVAPEPQSASGPRLAASDFPTLTTLTALASRYPDAENATLFAVACNDTPFHGGRADLARDAERTGSRYPFFGYHQLLAPCAFWKRPPLTLPKPTGEGAPPLLLVQSERDPATPVEGARRSHKILKGSRMLTVLNEGDHGMYAVGNNPCVDREVEDFLVDGKIPERDLTCPGTALPIPDELGTATTALPALIGFPL</sequence>
<feature type="chain" id="PRO_5041401543" evidence="4">
    <location>
        <begin position="25"/>
        <end position="559"/>
    </location>
</feature>
<dbReference type="PANTHER" id="PTHR43248">
    <property type="entry name" value="2-SUCCINYL-6-HYDROXY-2,4-CYCLOHEXADIENE-1-CARBOXYLATE SYNTHASE"/>
    <property type="match status" value="1"/>
</dbReference>
<accession>A0AA45L3V5</accession>
<dbReference type="SUPFAM" id="SSF53474">
    <property type="entry name" value="alpha/beta-Hydrolases"/>
    <property type="match status" value="1"/>
</dbReference>
<gene>
    <name evidence="6" type="ORF">KCV87_25445</name>
</gene>
<dbReference type="Gene3D" id="3.40.50.1820">
    <property type="entry name" value="alpha/beta hydrolase"/>
    <property type="match status" value="2"/>
</dbReference>
<protein>
    <submittedName>
        <fullName evidence="6">Alpha/beta fold hydrolase</fullName>
    </submittedName>
</protein>
<organism evidence="6 7">
    <name type="scientific">Actinosynnema pretiosum subsp. pretiosum</name>
    <dbReference type="NCBI Taxonomy" id="103721"/>
    <lineage>
        <taxon>Bacteria</taxon>
        <taxon>Bacillati</taxon>
        <taxon>Actinomycetota</taxon>
        <taxon>Actinomycetes</taxon>
        <taxon>Pseudonocardiales</taxon>
        <taxon>Pseudonocardiaceae</taxon>
        <taxon>Actinosynnema</taxon>
    </lineage>
</organism>
<keyword evidence="3 6" id="KW-0378">Hydrolase</keyword>
<dbReference type="EMBL" id="CP073249">
    <property type="protein sequence ID" value="QUF02771.1"/>
    <property type="molecule type" value="Genomic_DNA"/>
</dbReference>
<dbReference type="PANTHER" id="PTHR43248:SF29">
    <property type="entry name" value="TRIPEPTIDYL AMINOPEPTIDASE"/>
    <property type="match status" value="1"/>
</dbReference>
<evidence type="ECO:0000313" key="7">
    <source>
        <dbReference type="Proteomes" id="UP000677152"/>
    </source>
</evidence>
<evidence type="ECO:0000256" key="3">
    <source>
        <dbReference type="ARBA" id="ARBA00022801"/>
    </source>
</evidence>
<feature type="signal peptide" evidence="4">
    <location>
        <begin position="1"/>
        <end position="24"/>
    </location>
</feature>
<comment type="similarity">
    <text evidence="1">Belongs to the peptidase S33 family.</text>
</comment>
<evidence type="ECO:0000256" key="2">
    <source>
        <dbReference type="ARBA" id="ARBA00022729"/>
    </source>
</evidence>
<dbReference type="InterPro" id="IPR051601">
    <property type="entry name" value="Serine_prot/Carboxylest_S33"/>
</dbReference>
<name>A0AA45L3V5_9PSEU</name>
<evidence type="ECO:0000313" key="6">
    <source>
        <dbReference type="EMBL" id="QUF02771.1"/>
    </source>
</evidence>
<dbReference type="Pfam" id="PF08386">
    <property type="entry name" value="Abhydrolase_4"/>
    <property type="match status" value="1"/>
</dbReference>
<evidence type="ECO:0000256" key="1">
    <source>
        <dbReference type="ARBA" id="ARBA00010088"/>
    </source>
</evidence>
<reference evidence="6" key="1">
    <citation type="submission" date="2021-04" db="EMBL/GenBank/DDBJ databases">
        <title>Genomic sequence of Actinosynnema pretiosum subsp. pretiosum ATCC 31280 (C-14919).</title>
        <authorList>
            <person name="Bai L."/>
            <person name="Wang X."/>
            <person name="Xiao Y."/>
        </authorList>
    </citation>
    <scope>NUCLEOTIDE SEQUENCE</scope>
    <source>
        <strain evidence="6">ATCC 31280</strain>
    </source>
</reference>
<dbReference type="GO" id="GO:0016787">
    <property type="term" value="F:hydrolase activity"/>
    <property type="evidence" value="ECO:0007669"/>
    <property type="project" value="UniProtKB-KW"/>
</dbReference>
<dbReference type="InterPro" id="IPR013595">
    <property type="entry name" value="Pept_S33_TAP-like_C"/>
</dbReference>
<dbReference type="AlphaFoldDB" id="A0AA45L3V5"/>
<dbReference type="InterPro" id="IPR029058">
    <property type="entry name" value="AB_hydrolase_fold"/>
</dbReference>